<evidence type="ECO:0000313" key="1">
    <source>
        <dbReference type="EMBL" id="CAH2243644.1"/>
    </source>
</evidence>
<dbReference type="AlphaFoldDB" id="A0A8S4RXJ9"/>
<gene>
    <name evidence="1" type="primary">jg23569</name>
    <name evidence="1" type="ORF">PAEG_LOCUS19748</name>
</gene>
<dbReference type="EMBL" id="CAKXAJ010025761">
    <property type="protein sequence ID" value="CAH2243644.1"/>
    <property type="molecule type" value="Genomic_DNA"/>
</dbReference>
<comment type="caution">
    <text evidence="1">The sequence shown here is derived from an EMBL/GenBank/DDBJ whole genome shotgun (WGS) entry which is preliminary data.</text>
</comment>
<name>A0A8S4RXJ9_9NEOP</name>
<sequence length="112" mass="12375">MQAAGDKVGMQLNKLRDERLIGDLGIDIDALHLHSQKLRCAGSSVTAACLLKRENARVPVIPRGEKVTLTCTPSDRNTKEARLIMLTKRTSKVTTTKYTDICTFPTIFLSLC</sequence>
<keyword evidence="2" id="KW-1185">Reference proteome</keyword>
<evidence type="ECO:0000313" key="2">
    <source>
        <dbReference type="Proteomes" id="UP000838756"/>
    </source>
</evidence>
<organism evidence="1 2">
    <name type="scientific">Pararge aegeria aegeria</name>
    <dbReference type="NCBI Taxonomy" id="348720"/>
    <lineage>
        <taxon>Eukaryota</taxon>
        <taxon>Metazoa</taxon>
        <taxon>Ecdysozoa</taxon>
        <taxon>Arthropoda</taxon>
        <taxon>Hexapoda</taxon>
        <taxon>Insecta</taxon>
        <taxon>Pterygota</taxon>
        <taxon>Neoptera</taxon>
        <taxon>Endopterygota</taxon>
        <taxon>Lepidoptera</taxon>
        <taxon>Glossata</taxon>
        <taxon>Ditrysia</taxon>
        <taxon>Papilionoidea</taxon>
        <taxon>Nymphalidae</taxon>
        <taxon>Satyrinae</taxon>
        <taxon>Satyrini</taxon>
        <taxon>Parargina</taxon>
        <taxon>Pararge</taxon>
    </lineage>
</organism>
<dbReference type="Proteomes" id="UP000838756">
    <property type="component" value="Unassembled WGS sequence"/>
</dbReference>
<accession>A0A8S4RXJ9</accession>
<reference evidence="1" key="1">
    <citation type="submission" date="2022-03" db="EMBL/GenBank/DDBJ databases">
        <authorList>
            <person name="Lindestad O."/>
        </authorList>
    </citation>
    <scope>NUCLEOTIDE SEQUENCE</scope>
</reference>
<proteinExistence type="predicted"/>
<protein>
    <submittedName>
        <fullName evidence="1">Jg23569 protein</fullName>
    </submittedName>
</protein>